<dbReference type="Proteomes" id="UP000262210">
    <property type="component" value="Unassembled WGS sequence"/>
</dbReference>
<dbReference type="InterPro" id="IPR029062">
    <property type="entry name" value="Class_I_gatase-like"/>
</dbReference>
<evidence type="ECO:0000313" key="6">
    <source>
        <dbReference type="EMBL" id="HCJ99498.1"/>
    </source>
</evidence>
<protein>
    <recommendedName>
        <fullName evidence="5">Glyoxalase</fullName>
    </recommendedName>
</protein>
<dbReference type="SUPFAM" id="SSF52317">
    <property type="entry name" value="Class I glutamine amidotransferase-like"/>
    <property type="match status" value="1"/>
</dbReference>
<evidence type="ECO:0000256" key="4">
    <source>
        <dbReference type="ARBA" id="ARBA00051386"/>
    </source>
</evidence>
<dbReference type="EMBL" id="DPSM01000011">
    <property type="protein sequence ID" value="HCJ99498.1"/>
    <property type="molecule type" value="Genomic_DNA"/>
</dbReference>
<comment type="caution">
    <text evidence="6">The sequence shown here is derived from an EMBL/GenBank/DDBJ whole genome shotgun (WGS) entry which is preliminary data.</text>
</comment>
<dbReference type="PANTHER" id="PTHR10224">
    <property type="entry name" value="ES1 PROTEIN HOMOLOG, MITOCHONDRIAL"/>
    <property type="match status" value="1"/>
</dbReference>
<name>A0A9C7QVC8_9GAMM</name>
<dbReference type="PIRSF" id="PIRSF006320">
    <property type="entry name" value="Elb2"/>
    <property type="match status" value="1"/>
</dbReference>
<dbReference type="InterPro" id="IPR026041">
    <property type="entry name" value="ElbB"/>
</dbReference>
<dbReference type="FunFam" id="3.40.50.880:FF:000032">
    <property type="entry name" value="Glyoxalase"/>
    <property type="match status" value="1"/>
</dbReference>
<dbReference type="PANTHER" id="PTHR10224:SF12">
    <property type="entry name" value="GLYOXALASE ELBB"/>
    <property type="match status" value="1"/>
</dbReference>
<evidence type="ECO:0000256" key="5">
    <source>
        <dbReference type="PIRNR" id="PIRNR006320"/>
    </source>
</evidence>
<dbReference type="CDD" id="cd03133">
    <property type="entry name" value="GATase1_ES1"/>
    <property type="match status" value="1"/>
</dbReference>
<dbReference type="AlphaFoldDB" id="A0A9C7QVC8"/>
<proteinExistence type="inferred from homology"/>
<sequence>MKNVGVVLSGCGVYDGTEIHEAVLTLLALDRAGAKAVCFAPDKPQLHVINHLSGDEVPEQRNVLVESARIARGEVQPLSQADASQLDALIVPGGFGAAKNLSSFASEGEGCWIDKDLVKLTQQMHKANKPIGFMCIAPALLPKLLDQQVRLTIGNDPDLGEVIDAMGGELVICPVDDIVVDSENKVVTTPAYMLAKSIGEAASGIDKLVSRVLDLAE</sequence>
<comment type="subunit">
    <text evidence="2">Homodimer.</text>
</comment>
<accession>A0A9C7QVC8</accession>
<evidence type="ECO:0000313" key="7">
    <source>
        <dbReference type="Proteomes" id="UP000262210"/>
    </source>
</evidence>
<keyword evidence="3 5" id="KW-0456">Lyase</keyword>
<comment type="similarity">
    <text evidence="1 5">Belongs to the peptidase C56 family.</text>
</comment>
<evidence type="ECO:0000256" key="3">
    <source>
        <dbReference type="ARBA" id="ARBA00023239"/>
    </source>
</evidence>
<evidence type="ECO:0000256" key="1">
    <source>
        <dbReference type="ARBA" id="ARBA00008542"/>
    </source>
</evidence>
<dbReference type="Gene3D" id="3.40.50.880">
    <property type="match status" value="1"/>
</dbReference>
<dbReference type="RefSeq" id="WP_278430642.1">
    <property type="nucleotide sequence ID" value="NZ_DPSM01000011.1"/>
</dbReference>
<dbReference type="GO" id="GO:0016829">
    <property type="term" value="F:lyase activity"/>
    <property type="evidence" value="ECO:0007669"/>
    <property type="project" value="UniProtKB-UniRule"/>
</dbReference>
<dbReference type="NCBIfam" id="NF008747">
    <property type="entry name" value="PRK11780.1"/>
    <property type="match status" value="1"/>
</dbReference>
<comment type="catalytic activity">
    <reaction evidence="4 5">
        <text>glyoxal + H2O = glycolate + H(+)</text>
        <dbReference type="Rhea" id="RHEA:51672"/>
        <dbReference type="ChEBI" id="CHEBI:15377"/>
        <dbReference type="ChEBI" id="CHEBI:15378"/>
        <dbReference type="ChEBI" id="CHEBI:29805"/>
        <dbReference type="ChEBI" id="CHEBI:34779"/>
    </reaction>
</comment>
<evidence type="ECO:0000256" key="2">
    <source>
        <dbReference type="ARBA" id="ARBA00011738"/>
    </source>
</evidence>
<comment type="function">
    <text evidence="5">Displays glyoxalase activity, catalyzing the conversion of glyoxal to glycolate.</text>
</comment>
<organism evidence="6 7">
    <name type="scientific">Serratia grimesii</name>
    <dbReference type="NCBI Taxonomy" id="82995"/>
    <lineage>
        <taxon>Bacteria</taxon>
        <taxon>Pseudomonadati</taxon>
        <taxon>Pseudomonadota</taxon>
        <taxon>Gammaproteobacteria</taxon>
        <taxon>Enterobacterales</taxon>
        <taxon>Yersiniaceae</taxon>
        <taxon>Serratia</taxon>
    </lineage>
</organism>
<gene>
    <name evidence="6" type="ORF">DHV72_05660</name>
</gene>
<reference evidence="6 7" key="1">
    <citation type="journal article" date="2018" name="Nat. Biotechnol.">
        <title>A standardized bacterial taxonomy based on genome phylogeny substantially revises the tree of life.</title>
        <authorList>
            <person name="Parks D.H."/>
            <person name="Chuvochina M."/>
            <person name="Waite D.W."/>
            <person name="Rinke C."/>
            <person name="Skarshewski A."/>
            <person name="Chaumeil P.A."/>
            <person name="Hugenholtz P."/>
        </authorList>
    </citation>
    <scope>NUCLEOTIDE SEQUENCE [LARGE SCALE GENOMIC DNA]</scope>
    <source>
        <strain evidence="6">UBA11264</strain>
    </source>
</reference>